<protein>
    <submittedName>
        <fullName evidence="2">Uncharacterized protein</fullName>
    </submittedName>
</protein>
<sequence>MSPVAALTAGGSRARGSETDDQKKATGSTSQISIECQGGNPLSIRLDVVGMFQLLLEGH</sequence>
<name>A0AAD6BS62_9EURO</name>
<dbReference type="GeneID" id="81605073"/>
<dbReference type="Proteomes" id="UP001213681">
    <property type="component" value="Unassembled WGS sequence"/>
</dbReference>
<proteinExistence type="predicted"/>
<evidence type="ECO:0000256" key="1">
    <source>
        <dbReference type="SAM" id="MobiDB-lite"/>
    </source>
</evidence>
<organism evidence="2 3">
    <name type="scientific">Penicillium daleae</name>
    <dbReference type="NCBI Taxonomy" id="63821"/>
    <lineage>
        <taxon>Eukaryota</taxon>
        <taxon>Fungi</taxon>
        <taxon>Dikarya</taxon>
        <taxon>Ascomycota</taxon>
        <taxon>Pezizomycotina</taxon>
        <taxon>Eurotiomycetes</taxon>
        <taxon>Eurotiomycetidae</taxon>
        <taxon>Eurotiales</taxon>
        <taxon>Aspergillaceae</taxon>
        <taxon>Penicillium</taxon>
    </lineage>
</organism>
<reference evidence="2" key="2">
    <citation type="journal article" date="2023" name="IMA Fungus">
        <title>Comparative genomic study of the Penicillium genus elucidates a diverse pangenome and 15 lateral gene transfer events.</title>
        <authorList>
            <person name="Petersen C."/>
            <person name="Sorensen T."/>
            <person name="Nielsen M.R."/>
            <person name="Sondergaard T.E."/>
            <person name="Sorensen J.L."/>
            <person name="Fitzpatrick D.A."/>
            <person name="Frisvad J.C."/>
            <person name="Nielsen K.L."/>
        </authorList>
    </citation>
    <scope>NUCLEOTIDE SEQUENCE</scope>
    <source>
        <strain evidence="2">IBT 16125</strain>
    </source>
</reference>
<gene>
    <name evidence="2" type="ORF">N7458_011448</name>
</gene>
<feature type="compositionally biased region" description="Basic and acidic residues" evidence="1">
    <location>
        <begin position="15"/>
        <end position="24"/>
    </location>
</feature>
<reference evidence="2" key="1">
    <citation type="submission" date="2022-12" db="EMBL/GenBank/DDBJ databases">
        <authorList>
            <person name="Petersen C."/>
        </authorList>
    </citation>
    <scope>NUCLEOTIDE SEQUENCE</scope>
    <source>
        <strain evidence="2">IBT 16125</strain>
    </source>
</reference>
<feature type="region of interest" description="Disordered" evidence="1">
    <location>
        <begin position="1"/>
        <end position="32"/>
    </location>
</feature>
<evidence type="ECO:0000313" key="2">
    <source>
        <dbReference type="EMBL" id="KAJ5432292.1"/>
    </source>
</evidence>
<keyword evidence="3" id="KW-1185">Reference proteome</keyword>
<accession>A0AAD6BS62</accession>
<evidence type="ECO:0000313" key="3">
    <source>
        <dbReference type="Proteomes" id="UP001213681"/>
    </source>
</evidence>
<dbReference type="EMBL" id="JAPVEA010000009">
    <property type="protein sequence ID" value="KAJ5432292.1"/>
    <property type="molecule type" value="Genomic_DNA"/>
</dbReference>
<comment type="caution">
    <text evidence="2">The sequence shown here is derived from an EMBL/GenBank/DDBJ whole genome shotgun (WGS) entry which is preliminary data.</text>
</comment>
<dbReference type="AlphaFoldDB" id="A0AAD6BS62"/>
<dbReference type="RefSeq" id="XP_056759584.1">
    <property type="nucleotide sequence ID" value="XM_056914830.1"/>
</dbReference>